<feature type="compositionally biased region" description="Low complexity" evidence="1">
    <location>
        <begin position="31"/>
        <end position="59"/>
    </location>
</feature>
<name>V2Z554_9FIRM</name>
<evidence type="ECO:0000259" key="3">
    <source>
        <dbReference type="Pfam" id="PF12010"/>
    </source>
</evidence>
<accession>V2Z554</accession>
<evidence type="ECO:0000256" key="1">
    <source>
        <dbReference type="SAM" id="MobiDB-lite"/>
    </source>
</evidence>
<dbReference type="Pfam" id="PF12010">
    <property type="entry name" value="DUF3502"/>
    <property type="match status" value="1"/>
</dbReference>
<keyword evidence="2" id="KW-0732">Signal</keyword>
<dbReference type="PANTHER" id="PTHR43649:SF17">
    <property type="entry name" value="ABC TRANSPORTER SOLUTE BINDING PROTEIN-SUGAR TRANSPORT"/>
    <property type="match status" value="1"/>
</dbReference>
<dbReference type="OrthoDB" id="2636783at2"/>
<dbReference type="Pfam" id="PF13416">
    <property type="entry name" value="SBP_bac_8"/>
    <property type="match status" value="1"/>
</dbReference>
<keyword evidence="5" id="KW-1185">Reference proteome</keyword>
<protein>
    <submittedName>
        <fullName evidence="4">ABC transporter, solute-binding protein</fullName>
    </submittedName>
</protein>
<reference evidence="4 5" key="1">
    <citation type="submission" date="2013-06" db="EMBL/GenBank/DDBJ databases">
        <authorList>
            <person name="Weinstock G."/>
            <person name="Sodergren E."/>
            <person name="Clifton S."/>
            <person name="Fulton L."/>
            <person name="Fulton B."/>
            <person name="Courtney L."/>
            <person name="Fronick C."/>
            <person name="Harrison M."/>
            <person name="Strong C."/>
            <person name="Farmer C."/>
            <person name="Delahaunty K."/>
            <person name="Markovic C."/>
            <person name="Hall O."/>
            <person name="Minx P."/>
            <person name="Tomlinson C."/>
            <person name="Mitreva M."/>
            <person name="Nelson J."/>
            <person name="Hou S."/>
            <person name="Wollam A."/>
            <person name="Pepin K.H."/>
            <person name="Johnson M."/>
            <person name="Bhonagiri V."/>
            <person name="Nash W.E."/>
            <person name="Warren W."/>
            <person name="Chinwalla A."/>
            <person name="Mardis E.R."/>
            <person name="Wilson R.K."/>
        </authorList>
    </citation>
    <scope>NUCLEOTIDE SEQUENCE [LARGE SCALE GENOMIC DNA]</scope>
    <source>
        <strain evidence="4 5">ATCC 51271</strain>
    </source>
</reference>
<evidence type="ECO:0000313" key="4">
    <source>
        <dbReference type="EMBL" id="ESL02050.1"/>
    </source>
</evidence>
<dbReference type="HOGENOM" id="CLU_037301_1_0_9"/>
<feature type="chain" id="PRO_5004713635" evidence="2">
    <location>
        <begin position="23"/>
        <end position="509"/>
    </location>
</feature>
<dbReference type="Gene3D" id="3.40.190.10">
    <property type="entry name" value="Periplasmic binding protein-like II"/>
    <property type="match status" value="1"/>
</dbReference>
<feature type="region of interest" description="Disordered" evidence="1">
    <location>
        <begin position="27"/>
        <end position="62"/>
    </location>
</feature>
<dbReference type="SUPFAM" id="SSF53850">
    <property type="entry name" value="Periplasmic binding protein-like II"/>
    <property type="match status" value="1"/>
</dbReference>
<feature type="domain" description="DUF3502" evidence="3">
    <location>
        <begin position="442"/>
        <end position="507"/>
    </location>
</feature>
<evidence type="ECO:0000256" key="2">
    <source>
        <dbReference type="SAM" id="SignalP"/>
    </source>
</evidence>
<dbReference type="RefSeq" id="WP_023355712.1">
    <property type="nucleotide sequence ID" value="NZ_KI535370.1"/>
</dbReference>
<dbReference type="InterPro" id="IPR022627">
    <property type="entry name" value="DUF3502"/>
</dbReference>
<dbReference type="EMBL" id="ACIL03000017">
    <property type="protein sequence ID" value="ESL02050.1"/>
    <property type="molecule type" value="Genomic_DNA"/>
</dbReference>
<dbReference type="Proteomes" id="UP000018227">
    <property type="component" value="Unassembled WGS sequence"/>
</dbReference>
<comment type="caution">
    <text evidence="4">The sequence shown here is derived from an EMBL/GenBank/DDBJ whole genome shotgun (WGS) entry which is preliminary data.</text>
</comment>
<dbReference type="PANTHER" id="PTHR43649">
    <property type="entry name" value="ARABINOSE-BINDING PROTEIN-RELATED"/>
    <property type="match status" value="1"/>
</dbReference>
<evidence type="ECO:0000313" key="5">
    <source>
        <dbReference type="Proteomes" id="UP000018227"/>
    </source>
</evidence>
<proteinExistence type="predicted"/>
<dbReference type="InterPro" id="IPR050490">
    <property type="entry name" value="Bact_solute-bd_prot1"/>
</dbReference>
<dbReference type="AlphaFoldDB" id="V2Z554"/>
<dbReference type="STRING" id="592026.GCWU0000282_002869"/>
<gene>
    <name evidence="4" type="ORF">GCWU0000282_002869</name>
</gene>
<organism evidence="4 5">
    <name type="scientific">Catonella morbi ATCC 51271</name>
    <dbReference type="NCBI Taxonomy" id="592026"/>
    <lineage>
        <taxon>Bacteria</taxon>
        <taxon>Bacillati</taxon>
        <taxon>Bacillota</taxon>
        <taxon>Clostridia</taxon>
        <taxon>Lachnospirales</taxon>
        <taxon>Lachnospiraceae</taxon>
        <taxon>Catonella</taxon>
    </lineage>
</organism>
<sequence>MKKRWGKLLALALGASMVFNLAACGTKTDNKTSQSKTSSAKSTVSTASASKTTSSASKTSETKPEEIVNLKWVQVGSGQPDNYDAWKEHINKYLGEKIGVNIDVEVVSWGDWDSRRSTLVNTGGDYDIMFTNANTYVQDVKMGAFLDITDLLKDNAPSLLASMPEDYWNATRVDGKIYAVPTYKDSSMTFYFILVKKLLDKYGIDVNSLKDLNDLTEPLKKIKKGENEVPLVLNKEGVSNSLVEKKYDSMGLPGLGVKYSDSSKKLVPVFEQEDVMKELKLLHQWYKDGLINPDAATLAEKPKYRPVSIEQGWSGAAKTVWGPNMGEEVVAVPWGETVLSNVTVGGSLNCISASCEHPDKALQFLELVNTDSYVRDSFFYGLEGEKADWTYTADKKVHKNNDEWKMAGYTQGSFFIVSQRDDVDFNQWDEVKELNAKATPSPVLGINLDVSEFEDEMVNCVEIYNKYKSELFTGTKDPETMVKTMMEEMRKAGFDDMMQKAQAQIDAAK</sequence>
<feature type="signal peptide" evidence="2">
    <location>
        <begin position="1"/>
        <end position="22"/>
    </location>
</feature>
<dbReference type="InterPro" id="IPR006059">
    <property type="entry name" value="SBP"/>
</dbReference>
<dbReference type="eggNOG" id="COG1653">
    <property type="taxonomic scope" value="Bacteria"/>
</dbReference>